<dbReference type="Gene3D" id="3.40.50.720">
    <property type="entry name" value="NAD(P)-binding Rossmann-like Domain"/>
    <property type="match status" value="1"/>
</dbReference>
<dbReference type="PRINTS" id="PR00080">
    <property type="entry name" value="SDRFAMILY"/>
</dbReference>
<dbReference type="PANTHER" id="PTHR43669:SF8">
    <property type="entry name" value="SHORT-CHAIN TYPE DEHYDROGENASE_REDUCTASE-RELATED"/>
    <property type="match status" value="1"/>
</dbReference>
<dbReference type="InterPro" id="IPR002347">
    <property type="entry name" value="SDR_fam"/>
</dbReference>
<protein>
    <submittedName>
        <fullName evidence="3">SDR family oxidoreductase</fullName>
    </submittedName>
</protein>
<dbReference type="RefSeq" id="WP_167125805.1">
    <property type="nucleotide sequence ID" value="NZ_JAANCM010000001.1"/>
</dbReference>
<evidence type="ECO:0000313" key="4">
    <source>
        <dbReference type="Proteomes" id="UP001155840"/>
    </source>
</evidence>
<dbReference type="PROSITE" id="PS00061">
    <property type="entry name" value="ADH_SHORT"/>
    <property type="match status" value="1"/>
</dbReference>
<dbReference type="Proteomes" id="UP001155840">
    <property type="component" value="Unassembled WGS sequence"/>
</dbReference>
<reference evidence="3" key="1">
    <citation type="submission" date="2020-03" db="EMBL/GenBank/DDBJ databases">
        <title>Ferranicluibacter endophyticum gen. nov., sp. nov., a new genus isolated from Rubus ulmifolius Schott. stem.</title>
        <authorList>
            <person name="Roca-Couso R."/>
            <person name="Flores-Felix J.D."/>
            <person name="Igual J.M."/>
            <person name="Rivas R."/>
        </authorList>
    </citation>
    <scope>NUCLEOTIDE SEQUENCE</scope>
    <source>
        <strain evidence="3">CRRU44</strain>
    </source>
</reference>
<keyword evidence="2" id="KW-0560">Oxidoreductase</keyword>
<dbReference type="PANTHER" id="PTHR43669">
    <property type="entry name" value="5-KETO-D-GLUCONATE 5-REDUCTASE"/>
    <property type="match status" value="1"/>
</dbReference>
<dbReference type="EMBL" id="JAANCM010000001">
    <property type="protein sequence ID" value="NHT74136.1"/>
    <property type="molecule type" value="Genomic_DNA"/>
</dbReference>
<accession>A0AA44CAB9</accession>
<dbReference type="CDD" id="cd05233">
    <property type="entry name" value="SDR_c"/>
    <property type="match status" value="1"/>
</dbReference>
<dbReference type="GO" id="GO:0016491">
    <property type="term" value="F:oxidoreductase activity"/>
    <property type="evidence" value="ECO:0007669"/>
    <property type="project" value="UniProtKB-KW"/>
</dbReference>
<dbReference type="InterPro" id="IPR036291">
    <property type="entry name" value="NAD(P)-bd_dom_sf"/>
</dbReference>
<dbReference type="InterPro" id="IPR020904">
    <property type="entry name" value="Sc_DH/Rdtase_CS"/>
</dbReference>
<dbReference type="PRINTS" id="PR00081">
    <property type="entry name" value="GDHRDH"/>
</dbReference>
<proteinExistence type="inferred from homology"/>
<organism evidence="3 4">
    <name type="scientific">Ferranicluibacter rubi</name>
    <dbReference type="NCBI Taxonomy" id="2715133"/>
    <lineage>
        <taxon>Bacteria</taxon>
        <taxon>Pseudomonadati</taxon>
        <taxon>Pseudomonadota</taxon>
        <taxon>Alphaproteobacteria</taxon>
        <taxon>Hyphomicrobiales</taxon>
        <taxon>Rhizobiaceae</taxon>
        <taxon>Ferranicluibacter</taxon>
    </lineage>
</organism>
<keyword evidence="4" id="KW-1185">Reference proteome</keyword>
<evidence type="ECO:0000313" key="3">
    <source>
        <dbReference type="EMBL" id="NHT74136.1"/>
    </source>
</evidence>
<dbReference type="FunFam" id="3.40.50.720:FF:000084">
    <property type="entry name" value="Short-chain dehydrogenase reductase"/>
    <property type="match status" value="1"/>
</dbReference>
<sequence length="261" mass="26975">MPGPSATFPDLADRGVLITGGASGIGAALVEGFVRQGARVAYIDINADTAAEVSARLKDVGPHAPLFIEADLRDIAGIPALVDRAAAALGGLKVLVNNAARDDRQVFGAISEADWDENLGINLKPVFFMSQAAAPYLTAGNGSSLSGGSIVNFSSIAYLLNMGEVPAYATAKAGIVGLTKSLAGALGPSGVRVNALLPGMVVTERQKALWLSEDSIEAMRRRQCIPETLYADDLVGPCLFLASDCSARMTAQTMIIDGGVL</sequence>
<evidence type="ECO:0000256" key="1">
    <source>
        <dbReference type="ARBA" id="ARBA00006484"/>
    </source>
</evidence>
<evidence type="ECO:0000256" key="2">
    <source>
        <dbReference type="ARBA" id="ARBA00023002"/>
    </source>
</evidence>
<comment type="similarity">
    <text evidence="1">Belongs to the short-chain dehydrogenases/reductases (SDR) family.</text>
</comment>
<dbReference type="SUPFAM" id="SSF51735">
    <property type="entry name" value="NAD(P)-binding Rossmann-fold domains"/>
    <property type="match status" value="1"/>
</dbReference>
<dbReference type="Pfam" id="PF13561">
    <property type="entry name" value="adh_short_C2"/>
    <property type="match status" value="1"/>
</dbReference>
<comment type="caution">
    <text evidence="3">The sequence shown here is derived from an EMBL/GenBank/DDBJ whole genome shotgun (WGS) entry which is preliminary data.</text>
</comment>
<gene>
    <name evidence="3" type="ORF">G8E10_00025</name>
</gene>
<dbReference type="AlphaFoldDB" id="A0AA44CAB9"/>
<name>A0AA44CAB9_9HYPH</name>